<keyword evidence="7 11" id="KW-0862">Zinc</keyword>
<evidence type="ECO:0000256" key="11">
    <source>
        <dbReference type="RuleBase" id="RU362031"/>
    </source>
</evidence>
<dbReference type="Gene3D" id="2.30.42.10">
    <property type="match status" value="2"/>
</dbReference>
<reference evidence="13 14" key="1">
    <citation type="submission" date="2022-12" db="EMBL/GenBank/DDBJ databases">
        <title>Dasania phycosphaerae sp. nov., isolated from particulate material of the south coast of Korea.</title>
        <authorList>
            <person name="Jiang Y."/>
        </authorList>
    </citation>
    <scope>NUCLEOTIDE SEQUENCE [LARGE SCALE GENOMIC DNA]</scope>
    <source>
        <strain evidence="13 14">GY-19</strain>
    </source>
</reference>
<dbReference type="InterPro" id="IPR004387">
    <property type="entry name" value="Pept_M50_Zn"/>
</dbReference>
<keyword evidence="14" id="KW-1185">Reference proteome</keyword>
<keyword evidence="8 11" id="KW-1133">Transmembrane helix</keyword>
<dbReference type="AlphaFoldDB" id="A0A9J6RQ31"/>
<dbReference type="PANTHER" id="PTHR42837:SF2">
    <property type="entry name" value="MEMBRANE METALLOPROTEASE ARASP2, CHLOROPLASTIC-RELATED"/>
    <property type="match status" value="1"/>
</dbReference>
<dbReference type="GO" id="GO:0006508">
    <property type="term" value="P:proteolysis"/>
    <property type="evidence" value="ECO:0007669"/>
    <property type="project" value="UniProtKB-KW"/>
</dbReference>
<evidence type="ECO:0000313" key="14">
    <source>
        <dbReference type="Proteomes" id="UP001069090"/>
    </source>
</evidence>
<dbReference type="InterPro" id="IPR036034">
    <property type="entry name" value="PDZ_sf"/>
</dbReference>
<name>A0A9J6RQ31_9GAMM</name>
<comment type="subcellular location">
    <subcellularLocation>
        <location evidence="2">Membrane</location>
        <topology evidence="2">Multi-pass membrane protein</topology>
    </subcellularLocation>
</comment>
<evidence type="ECO:0000259" key="12">
    <source>
        <dbReference type="SMART" id="SM00228"/>
    </source>
</evidence>
<proteinExistence type="inferred from homology"/>
<dbReference type="NCBIfam" id="TIGR00054">
    <property type="entry name" value="RIP metalloprotease RseP"/>
    <property type="match status" value="1"/>
</dbReference>
<dbReference type="RefSeq" id="WP_258332573.1">
    <property type="nucleotide sequence ID" value="NZ_JAPTGG010000012.1"/>
</dbReference>
<protein>
    <recommendedName>
        <fullName evidence="11">Zinc metalloprotease</fullName>
        <ecNumber evidence="11">3.4.24.-</ecNumber>
    </recommendedName>
</protein>
<evidence type="ECO:0000256" key="8">
    <source>
        <dbReference type="ARBA" id="ARBA00022989"/>
    </source>
</evidence>
<accession>A0A9J6RQ31</accession>
<evidence type="ECO:0000256" key="4">
    <source>
        <dbReference type="ARBA" id="ARBA00022670"/>
    </source>
</evidence>
<dbReference type="SMART" id="SM00228">
    <property type="entry name" value="PDZ"/>
    <property type="match status" value="2"/>
</dbReference>
<evidence type="ECO:0000256" key="2">
    <source>
        <dbReference type="ARBA" id="ARBA00004141"/>
    </source>
</evidence>
<comment type="cofactor">
    <cofactor evidence="1 11">
        <name>Zn(2+)</name>
        <dbReference type="ChEBI" id="CHEBI:29105"/>
    </cofactor>
</comment>
<keyword evidence="9 11" id="KW-0482">Metalloprotease</keyword>
<keyword evidence="10 11" id="KW-0472">Membrane</keyword>
<feature type="transmembrane region" description="Helical" evidence="11">
    <location>
        <begin position="105"/>
        <end position="130"/>
    </location>
</feature>
<dbReference type="EMBL" id="JAPTGG010000012">
    <property type="protein sequence ID" value="MCZ0866409.1"/>
    <property type="molecule type" value="Genomic_DNA"/>
</dbReference>
<dbReference type="GO" id="GO:0046872">
    <property type="term" value="F:metal ion binding"/>
    <property type="evidence" value="ECO:0007669"/>
    <property type="project" value="UniProtKB-KW"/>
</dbReference>
<keyword evidence="6 11" id="KW-0378">Hydrolase</keyword>
<keyword evidence="4" id="KW-0645">Protease</keyword>
<evidence type="ECO:0000256" key="6">
    <source>
        <dbReference type="ARBA" id="ARBA00022801"/>
    </source>
</evidence>
<dbReference type="GO" id="GO:0016020">
    <property type="term" value="C:membrane"/>
    <property type="evidence" value="ECO:0007669"/>
    <property type="project" value="UniProtKB-SubCell"/>
</dbReference>
<dbReference type="PANTHER" id="PTHR42837">
    <property type="entry name" value="REGULATOR OF SIGMA-E PROTEASE RSEP"/>
    <property type="match status" value="1"/>
</dbReference>
<feature type="transmembrane region" description="Helical" evidence="11">
    <location>
        <begin position="427"/>
        <end position="445"/>
    </location>
</feature>
<dbReference type="Pfam" id="PF02163">
    <property type="entry name" value="Peptidase_M50"/>
    <property type="match status" value="1"/>
</dbReference>
<dbReference type="InterPro" id="IPR001478">
    <property type="entry name" value="PDZ"/>
</dbReference>
<sequence>MELLQTILITLFTLAILVSIHEYGHFWVARRCGIKVLRFSVGFGKPLYRWRDKLDTEYVIAAIPLGGYVKMLDEREGEVPAELRHMAFNNKPVGHRLATVAAGPLANFILAIIVYWFVFVAGVSGVAPIIDKVEAGSVAELAGLEAGQEIVAVDGEPTPTWEALHLQLLERIGDSGEIEFTVKYADSDLTYSSSATVDAWLAGEEVTDLMAGIGVELYRPKLIAQIDQVVAESPAAQAGFETGDIIVQADEQPIAEWGDWVEYVRERPQQAIQVQFLRAGQPLSAELTPARKIDEQGRAYGQVGMGVKWPEWPAELRRDYQYNAVSAFTASLNRTWDMSVFTLQSIKKMLMGLISPKNLSGPITIAKVASASANSGLTSYLSFLALLSVSLGVLNLLPIPVLDGGHILFGVVELIIGRPVSDRIQALGYQLGFVIVISMMMLALYNDISRL</sequence>
<evidence type="ECO:0000256" key="3">
    <source>
        <dbReference type="ARBA" id="ARBA00007931"/>
    </source>
</evidence>
<feature type="transmembrane region" description="Helical" evidence="11">
    <location>
        <begin position="377"/>
        <end position="397"/>
    </location>
</feature>
<evidence type="ECO:0000313" key="13">
    <source>
        <dbReference type="EMBL" id="MCZ0866409.1"/>
    </source>
</evidence>
<dbReference type="Proteomes" id="UP001069090">
    <property type="component" value="Unassembled WGS sequence"/>
</dbReference>
<keyword evidence="11" id="KW-0479">Metal-binding</keyword>
<keyword evidence="5 11" id="KW-0812">Transmembrane</keyword>
<dbReference type="SUPFAM" id="SSF50156">
    <property type="entry name" value="PDZ domain-like"/>
    <property type="match status" value="2"/>
</dbReference>
<evidence type="ECO:0000256" key="7">
    <source>
        <dbReference type="ARBA" id="ARBA00022833"/>
    </source>
</evidence>
<feature type="domain" description="PDZ" evidence="12">
    <location>
        <begin position="211"/>
        <end position="280"/>
    </location>
</feature>
<organism evidence="13 14">
    <name type="scientific">Dasania phycosphaerae</name>
    <dbReference type="NCBI Taxonomy" id="2950436"/>
    <lineage>
        <taxon>Bacteria</taxon>
        <taxon>Pseudomonadati</taxon>
        <taxon>Pseudomonadota</taxon>
        <taxon>Gammaproteobacteria</taxon>
        <taxon>Cellvibrionales</taxon>
        <taxon>Spongiibacteraceae</taxon>
        <taxon>Dasania</taxon>
    </lineage>
</organism>
<feature type="domain" description="PDZ" evidence="12">
    <location>
        <begin position="114"/>
        <end position="186"/>
    </location>
</feature>
<feature type="transmembrane region" description="Helical" evidence="11">
    <location>
        <begin position="6"/>
        <end position="28"/>
    </location>
</feature>
<comment type="similarity">
    <text evidence="3 11">Belongs to the peptidase M50B family.</text>
</comment>
<evidence type="ECO:0000256" key="1">
    <source>
        <dbReference type="ARBA" id="ARBA00001947"/>
    </source>
</evidence>
<dbReference type="Pfam" id="PF17820">
    <property type="entry name" value="PDZ_6"/>
    <property type="match status" value="2"/>
</dbReference>
<dbReference type="CDD" id="cd23081">
    <property type="entry name" value="cpPDZ_EcRseP-like"/>
    <property type="match status" value="1"/>
</dbReference>
<comment type="caution">
    <text evidence="13">The sequence shown here is derived from an EMBL/GenBank/DDBJ whole genome shotgun (WGS) entry which is preliminary data.</text>
</comment>
<dbReference type="InterPro" id="IPR008915">
    <property type="entry name" value="Peptidase_M50"/>
</dbReference>
<dbReference type="EC" id="3.4.24.-" evidence="11"/>
<evidence type="ECO:0000256" key="5">
    <source>
        <dbReference type="ARBA" id="ARBA00022692"/>
    </source>
</evidence>
<dbReference type="GO" id="GO:0004222">
    <property type="term" value="F:metalloendopeptidase activity"/>
    <property type="evidence" value="ECO:0007669"/>
    <property type="project" value="InterPro"/>
</dbReference>
<dbReference type="CDD" id="cd06163">
    <property type="entry name" value="S2P-M50_PDZ_RseP-like"/>
    <property type="match status" value="2"/>
</dbReference>
<gene>
    <name evidence="13" type="primary">rseP</name>
    <name evidence="13" type="ORF">O0V09_14445</name>
</gene>
<dbReference type="InterPro" id="IPR041489">
    <property type="entry name" value="PDZ_6"/>
</dbReference>
<evidence type="ECO:0000256" key="10">
    <source>
        <dbReference type="ARBA" id="ARBA00023136"/>
    </source>
</evidence>
<evidence type="ECO:0000256" key="9">
    <source>
        <dbReference type="ARBA" id="ARBA00023049"/>
    </source>
</evidence>